<evidence type="ECO:0000313" key="3">
    <source>
        <dbReference type="Proteomes" id="UP000266196"/>
    </source>
</evidence>
<feature type="coiled-coil region" evidence="1">
    <location>
        <begin position="172"/>
        <end position="250"/>
    </location>
</feature>
<evidence type="ECO:0000313" key="2">
    <source>
        <dbReference type="EMBL" id="RHZ08442.1"/>
    </source>
</evidence>
<dbReference type="AlphaFoldDB" id="A0A397EWY3"/>
<evidence type="ECO:0000256" key="1">
    <source>
        <dbReference type="SAM" id="Coils"/>
    </source>
</evidence>
<sequence length="453" mass="50779">MSSPVLTNDDDIPQGIPLALESDVQDKHLYSTRAKDMAVVYDEEEKTNSSAEKLHAARSALMAADIEREAAAREAVLKSEEEAALASFRAALEAKRQRKRDAELVHYEKVVEAVCAASLLEFTERQRIEAQMELDETSRQAAEAAQREDFAASATAARQSKTVAIQSVLDLKSKAHAAKQAARKAIEDYEAKERERQEKLTNLTELEGQRELELQLEAMKQRQEAATARRLESERRAIEAKERAQALRQLALDAAKHMRDTAKVGMAAVLESEDKVREQHYAKELQAVQAVKDEATSRREESERRAAAAAQRATSLREQALQAAKELRSTSKRGMDAVLEKEEVLRGQKFQSQLSAVQAERDEATRRRLECERKARDAAERARVLVKQASLHVSLEMVVLQLKCMGIDDVLSFEFIERPNAKHMLHALEKLYALGAFTTTGALTELGTHQRKI</sequence>
<feature type="coiled-coil region" evidence="1">
    <location>
        <begin position="354"/>
        <end position="381"/>
    </location>
</feature>
<dbReference type="VEuPathDB" id="FungiDB:H257_15835"/>
<organism evidence="2 3">
    <name type="scientific">Aphanomyces astaci</name>
    <name type="common">Crayfish plague agent</name>
    <dbReference type="NCBI Taxonomy" id="112090"/>
    <lineage>
        <taxon>Eukaryota</taxon>
        <taxon>Sar</taxon>
        <taxon>Stramenopiles</taxon>
        <taxon>Oomycota</taxon>
        <taxon>Saprolegniomycetes</taxon>
        <taxon>Saprolegniales</taxon>
        <taxon>Verrucalvaceae</taxon>
        <taxon>Aphanomyces</taxon>
    </lineage>
</organism>
<keyword evidence="1" id="KW-0175">Coiled coil</keyword>
<dbReference type="Gene3D" id="1.10.10.2130">
    <property type="entry name" value="DEAH helicase family, winged-helix domain"/>
    <property type="match status" value="1"/>
</dbReference>
<dbReference type="EMBL" id="QUTE01011962">
    <property type="protein sequence ID" value="RHZ08442.1"/>
    <property type="molecule type" value="Genomic_DNA"/>
</dbReference>
<comment type="caution">
    <text evidence="2">The sequence shown here is derived from an EMBL/GenBank/DDBJ whole genome shotgun (WGS) entry which is preliminary data.</text>
</comment>
<feature type="coiled-coil region" evidence="1">
    <location>
        <begin position="285"/>
        <end position="330"/>
    </location>
</feature>
<gene>
    <name evidence="2" type="ORF">DYB31_008080</name>
</gene>
<name>A0A397EWY3_APHAT</name>
<accession>A0A397EWY3</accession>
<reference evidence="2 3" key="1">
    <citation type="submission" date="2018-08" db="EMBL/GenBank/DDBJ databases">
        <title>Aphanomyces genome sequencing and annotation.</title>
        <authorList>
            <person name="Minardi D."/>
            <person name="Oidtmann B."/>
            <person name="Van Der Giezen M."/>
            <person name="Studholme D.J."/>
        </authorList>
    </citation>
    <scope>NUCLEOTIDE SEQUENCE [LARGE SCALE GENOMIC DNA]</scope>
    <source>
        <strain evidence="2 3">197901</strain>
    </source>
</reference>
<proteinExistence type="predicted"/>
<protein>
    <submittedName>
        <fullName evidence="2">Uncharacterized protein</fullName>
    </submittedName>
</protein>
<feature type="coiled-coil region" evidence="1">
    <location>
        <begin position="120"/>
        <end position="147"/>
    </location>
</feature>
<dbReference type="Proteomes" id="UP000266196">
    <property type="component" value="Unassembled WGS sequence"/>
</dbReference>
<dbReference type="InterPro" id="IPR042035">
    <property type="entry name" value="DEAH_win-hel_dom"/>
</dbReference>